<dbReference type="InterPro" id="IPR036140">
    <property type="entry name" value="PFN_sf"/>
</dbReference>
<dbReference type="InterPro" id="IPR005455">
    <property type="entry name" value="PFN_euk"/>
</dbReference>
<dbReference type="PANTHER" id="PTHR11604">
    <property type="entry name" value="PROFILIN"/>
    <property type="match status" value="1"/>
</dbReference>
<evidence type="ECO:0000256" key="5">
    <source>
        <dbReference type="ARBA" id="ARBA00023203"/>
    </source>
</evidence>
<comment type="caution">
    <text evidence="9">The sequence shown here is derived from an EMBL/GenBank/DDBJ whole genome shotgun (WGS) entry which is preliminary data.</text>
</comment>
<keyword evidence="10" id="KW-1185">Reference proteome</keyword>
<keyword evidence="6" id="KW-0206">Cytoskeleton</keyword>
<dbReference type="GO" id="GO:0005856">
    <property type="term" value="C:cytoskeleton"/>
    <property type="evidence" value="ECO:0007669"/>
    <property type="project" value="UniProtKB-SubCell"/>
</dbReference>
<name>A0A4U5MTD7_STECR</name>
<evidence type="ECO:0000256" key="6">
    <source>
        <dbReference type="ARBA" id="ARBA00023212"/>
    </source>
</evidence>
<comment type="similarity">
    <text evidence="2 7">Belongs to the profilin family.</text>
</comment>
<dbReference type="Gene3D" id="3.30.450.30">
    <property type="entry name" value="Dynein light chain 2a, cytoplasmic"/>
    <property type="match status" value="1"/>
</dbReference>
<comment type="subcellular location">
    <subcellularLocation>
        <location evidence="1">Cytoplasm</location>
        <location evidence="1">Cytoskeleton</location>
    </subcellularLocation>
</comment>
<dbReference type="EMBL" id="AZBU02000006">
    <property type="protein sequence ID" value="TKR72762.1"/>
    <property type="molecule type" value="Genomic_DNA"/>
</dbReference>
<dbReference type="PANTHER" id="PTHR11604:SF0">
    <property type="entry name" value="PROFILIN"/>
    <property type="match status" value="1"/>
</dbReference>
<accession>A0A4U5MTD7</accession>
<evidence type="ECO:0000256" key="7">
    <source>
        <dbReference type="RuleBase" id="RU003909"/>
    </source>
</evidence>
<dbReference type="AlphaFoldDB" id="A0A4U5MTD7"/>
<dbReference type="InterPro" id="IPR048278">
    <property type="entry name" value="PFN"/>
</dbReference>
<dbReference type="Pfam" id="PF00235">
    <property type="entry name" value="Profilin"/>
    <property type="match status" value="1"/>
</dbReference>
<dbReference type="SUPFAM" id="SSF55770">
    <property type="entry name" value="Profilin (actin-binding protein)"/>
    <property type="match status" value="1"/>
</dbReference>
<evidence type="ECO:0000313" key="9">
    <source>
        <dbReference type="EMBL" id="TKR72762.1"/>
    </source>
</evidence>
<sequence length="251" mass="27786">MQQWKQICEMRIITAIMVHSIIVTDLFTASTTKILTFNNQLELRSQLKLLHSKVQNKSSTFARHLFTLNDQIERFDFPDHQSEFSRRSLSERCCNKNADSLRSPTSSSADRLLAHSLLTSSPGTQSAFPRMSWSSILQDNLVTNDNVSKGAIICENGTILAKSDNFNITTSEATSALNAFQNIGDILDSGLTFEGETYKVIPLEPDFLWGANNGNGFHLGKAGKNVVIGFYEGGKNASKCEKATRSLVMVV</sequence>
<comment type="subunit">
    <text evidence="3">Occurs in many kinds of cells as a complex with monomeric actin in a 1:1 ratio.</text>
</comment>
<organism evidence="9 10">
    <name type="scientific">Steinernema carpocapsae</name>
    <name type="common">Entomopathogenic nematode</name>
    <dbReference type="NCBI Taxonomy" id="34508"/>
    <lineage>
        <taxon>Eukaryota</taxon>
        <taxon>Metazoa</taxon>
        <taxon>Ecdysozoa</taxon>
        <taxon>Nematoda</taxon>
        <taxon>Chromadorea</taxon>
        <taxon>Rhabditida</taxon>
        <taxon>Tylenchina</taxon>
        <taxon>Panagrolaimomorpha</taxon>
        <taxon>Strongyloidoidea</taxon>
        <taxon>Steinernematidae</taxon>
        <taxon>Steinernema</taxon>
    </lineage>
</organism>
<keyword evidence="4" id="KW-0963">Cytoplasm</keyword>
<dbReference type="GO" id="GO:0003785">
    <property type="term" value="F:actin monomer binding"/>
    <property type="evidence" value="ECO:0007669"/>
    <property type="project" value="TreeGrafter"/>
</dbReference>
<keyword evidence="8" id="KW-1133">Transmembrane helix</keyword>
<reference evidence="9 10" key="1">
    <citation type="journal article" date="2015" name="Genome Biol.">
        <title>Comparative genomics of Steinernema reveals deeply conserved gene regulatory networks.</title>
        <authorList>
            <person name="Dillman A.R."/>
            <person name="Macchietto M."/>
            <person name="Porter C.F."/>
            <person name="Rogers A."/>
            <person name="Williams B."/>
            <person name="Antoshechkin I."/>
            <person name="Lee M.M."/>
            <person name="Goodwin Z."/>
            <person name="Lu X."/>
            <person name="Lewis E.E."/>
            <person name="Goodrich-Blair H."/>
            <person name="Stock S.P."/>
            <person name="Adams B.J."/>
            <person name="Sternberg P.W."/>
            <person name="Mortazavi A."/>
        </authorList>
    </citation>
    <scope>NUCLEOTIDE SEQUENCE [LARGE SCALE GENOMIC DNA]</scope>
    <source>
        <strain evidence="9 10">ALL</strain>
    </source>
</reference>
<dbReference type="Proteomes" id="UP000298663">
    <property type="component" value="Unassembled WGS sequence"/>
</dbReference>
<reference evidence="9 10" key="2">
    <citation type="journal article" date="2019" name="G3 (Bethesda)">
        <title>Hybrid Assembly of the Genome of the Entomopathogenic Nematode Steinernema carpocapsae Identifies the X-Chromosome.</title>
        <authorList>
            <person name="Serra L."/>
            <person name="Macchietto M."/>
            <person name="Macias-Munoz A."/>
            <person name="McGill C.J."/>
            <person name="Rodriguez I.M."/>
            <person name="Rodriguez B."/>
            <person name="Murad R."/>
            <person name="Mortazavi A."/>
        </authorList>
    </citation>
    <scope>NUCLEOTIDE SEQUENCE [LARGE SCALE GENOMIC DNA]</scope>
    <source>
        <strain evidence="9 10">ALL</strain>
    </source>
</reference>
<evidence type="ECO:0000256" key="3">
    <source>
        <dbReference type="ARBA" id="ARBA00011583"/>
    </source>
</evidence>
<evidence type="ECO:0000256" key="4">
    <source>
        <dbReference type="ARBA" id="ARBA00022490"/>
    </source>
</evidence>
<feature type="transmembrane region" description="Helical" evidence="8">
    <location>
        <begin position="12"/>
        <end position="30"/>
    </location>
</feature>
<keyword evidence="5 7" id="KW-0009">Actin-binding</keyword>
<dbReference type="OrthoDB" id="421374at2759"/>
<evidence type="ECO:0000256" key="1">
    <source>
        <dbReference type="ARBA" id="ARBA00004245"/>
    </source>
</evidence>
<keyword evidence="8" id="KW-0812">Transmembrane</keyword>
<dbReference type="STRING" id="34508.A0A4U5MTD7"/>
<evidence type="ECO:0000256" key="8">
    <source>
        <dbReference type="SAM" id="Phobius"/>
    </source>
</evidence>
<dbReference type="SMART" id="SM00392">
    <property type="entry name" value="PROF"/>
    <property type="match status" value="1"/>
</dbReference>
<proteinExistence type="inferred from homology"/>
<keyword evidence="8" id="KW-0472">Membrane</keyword>
<dbReference type="GO" id="GO:0005938">
    <property type="term" value="C:cell cortex"/>
    <property type="evidence" value="ECO:0007669"/>
    <property type="project" value="TreeGrafter"/>
</dbReference>
<gene>
    <name evidence="9" type="ORF">L596_020166</name>
</gene>
<protein>
    <recommendedName>
        <fullName evidence="7">Profilin</fullName>
    </recommendedName>
</protein>
<evidence type="ECO:0000313" key="10">
    <source>
        <dbReference type="Proteomes" id="UP000298663"/>
    </source>
</evidence>
<evidence type="ECO:0000256" key="2">
    <source>
        <dbReference type="ARBA" id="ARBA00010058"/>
    </source>
</evidence>